<evidence type="ECO:0000313" key="3">
    <source>
        <dbReference type="Proteomes" id="UP001196413"/>
    </source>
</evidence>
<protein>
    <recommendedName>
        <fullName evidence="4">C2H2-type domain-containing protein</fullName>
    </recommendedName>
</protein>
<accession>A0AAD5QHU9</accession>
<dbReference type="Proteomes" id="UP001196413">
    <property type="component" value="Unassembled WGS sequence"/>
</dbReference>
<evidence type="ECO:0000313" key="2">
    <source>
        <dbReference type="EMBL" id="KAJ1352528.1"/>
    </source>
</evidence>
<comment type="caution">
    <text evidence="2">The sequence shown here is derived from an EMBL/GenBank/DDBJ whole genome shotgun (WGS) entry which is preliminary data.</text>
</comment>
<dbReference type="AlphaFoldDB" id="A0AAD5QHU9"/>
<evidence type="ECO:0000256" key="1">
    <source>
        <dbReference type="SAM" id="MobiDB-lite"/>
    </source>
</evidence>
<reference evidence="2" key="1">
    <citation type="submission" date="2021-06" db="EMBL/GenBank/DDBJ databases">
        <title>Parelaphostrongylus tenuis whole genome reference sequence.</title>
        <authorList>
            <person name="Garwood T.J."/>
            <person name="Larsen P.A."/>
            <person name="Fountain-Jones N.M."/>
            <person name="Garbe J.R."/>
            <person name="Macchietto M.G."/>
            <person name="Kania S.A."/>
            <person name="Gerhold R.W."/>
            <person name="Richards J.E."/>
            <person name="Wolf T.M."/>
        </authorList>
    </citation>
    <scope>NUCLEOTIDE SEQUENCE</scope>
    <source>
        <strain evidence="2">MNPRO001-30</strain>
        <tissue evidence="2">Meninges</tissue>
    </source>
</reference>
<organism evidence="2 3">
    <name type="scientific">Parelaphostrongylus tenuis</name>
    <name type="common">Meningeal worm</name>
    <dbReference type="NCBI Taxonomy" id="148309"/>
    <lineage>
        <taxon>Eukaryota</taxon>
        <taxon>Metazoa</taxon>
        <taxon>Ecdysozoa</taxon>
        <taxon>Nematoda</taxon>
        <taxon>Chromadorea</taxon>
        <taxon>Rhabditida</taxon>
        <taxon>Rhabditina</taxon>
        <taxon>Rhabditomorpha</taxon>
        <taxon>Strongyloidea</taxon>
        <taxon>Metastrongylidae</taxon>
        <taxon>Parelaphostrongylus</taxon>
    </lineage>
</organism>
<feature type="region of interest" description="Disordered" evidence="1">
    <location>
        <begin position="63"/>
        <end position="120"/>
    </location>
</feature>
<feature type="compositionally biased region" description="Basic and acidic residues" evidence="1">
    <location>
        <begin position="63"/>
        <end position="73"/>
    </location>
</feature>
<sequence>MRKLTLTKIRKELTFETHISKVHDRALDGTKISRTFGCECGQNFGQKEKLDRHRYYCENREKIFEQRRRSQSEREEESELEAGTSSPVNSTYLASSWPNTASTSSTPIRPFKRPESSQTS</sequence>
<evidence type="ECO:0008006" key="4">
    <source>
        <dbReference type="Google" id="ProtNLM"/>
    </source>
</evidence>
<gene>
    <name evidence="2" type="ORF">KIN20_008897</name>
</gene>
<feature type="compositionally biased region" description="Polar residues" evidence="1">
    <location>
        <begin position="83"/>
        <end position="107"/>
    </location>
</feature>
<dbReference type="EMBL" id="JAHQIW010001438">
    <property type="protein sequence ID" value="KAJ1352528.1"/>
    <property type="molecule type" value="Genomic_DNA"/>
</dbReference>
<keyword evidence="3" id="KW-1185">Reference proteome</keyword>
<proteinExistence type="predicted"/>
<name>A0AAD5QHU9_PARTN</name>